<comment type="cofactor">
    <cofactor evidence="1">
        <name>[4Fe-4S] cluster</name>
        <dbReference type="ChEBI" id="CHEBI:49883"/>
    </cofactor>
</comment>
<dbReference type="Proteomes" id="UP000176244">
    <property type="component" value="Unassembled WGS sequence"/>
</dbReference>
<dbReference type="GO" id="GO:0046872">
    <property type="term" value="F:metal ion binding"/>
    <property type="evidence" value="ECO:0007669"/>
    <property type="project" value="UniProtKB-KW"/>
</dbReference>
<feature type="domain" description="B12-binding" evidence="6">
    <location>
        <begin position="2"/>
        <end position="133"/>
    </location>
</feature>
<name>A0A1F2PHA9_9FIRM</name>
<reference evidence="8 9" key="1">
    <citation type="submission" date="2015-09" db="EMBL/GenBank/DDBJ databases">
        <title>Genome sequence of Acetobacterium wieringae DSM 1911.</title>
        <authorList>
            <person name="Poehlein A."/>
            <person name="Bengelsdorf F.R."/>
            <person name="Schiel-Bengelsdorf B."/>
            <person name="Duerre P."/>
            <person name="Daniel R."/>
        </authorList>
    </citation>
    <scope>NUCLEOTIDE SEQUENCE [LARGE SCALE GENOMIC DNA]</scope>
    <source>
        <strain evidence="8 9">DSM 1911</strain>
    </source>
</reference>
<feature type="domain" description="Radical SAM core" evidence="7">
    <location>
        <begin position="172"/>
        <end position="401"/>
    </location>
</feature>
<dbReference type="SFLD" id="SFLDG01082">
    <property type="entry name" value="B12-binding_domain_containing"/>
    <property type="match status" value="1"/>
</dbReference>
<dbReference type="SFLD" id="SFLDS00029">
    <property type="entry name" value="Radical_SAM"/>
    <property type="match status" value="1"/>
</dbReference>
<dbReference type="InterPro" id="IPR051198">
    <property type="entry name" value="BchE-like"/>
</dbReference>
<evidence type="ECO:0000256" key="3">
    <source>
        <dbReference type="ARBA" id="ARBA00022723"/>
    </source>
</evidence>
<dbReference type="SMART" id="SM00729">
    <property type="entry name" value="Elp3"/>
    <property type="match status" value="1"/>
</dbReference>
<keyword evidence="5" id="KW-0411">Iron-sulfur</keyword>
<dbReference type="Gene3D" id="3.40.50.280">
    <property type="entry name" value="Cobalamin-binding domain"/>
    <property type="match status" value="1"/>
</dbReference>
<dbReference type="AlphaFoldDB" id="A0A1F2PHA9"/>
<dbReference type="SUPFAM" id="SSF102114">
    <property type="entry name" value="Radical SAM enzymes"/>
    <property type="match status" value="1"/>
</dbReference>
<dbReference type="InterPro" id="IPR036724">
    <property type="entry name" value="Cobalamin-bd_sf"/>
</dbReference>
<dbReference type="EMBL" id="LKEU01000031">
    <property type="protein sequence ID" value="OFV70364.1"/>
    <property type="molecule type" value="Genomic_DNA"/>
</dbReference>
<dbReference type="InterPro" id="IPR006158">
    <property type="entry name" value="Cobalamin-bd"/>
</dbReference>
<dbReference type="PANTHER" id="PTHR43409">
    <property type="entry name" value="ANAEROBIC MAGNESIUM-PROTOPORPHYRIN IX MONOMETHYL ESTER CYCLASE-RELATED"/>
    <property type="match status" value="1"/>
</dbReference>
<keyword evidence="2" id="KW-0949">S-adenosyl-L-methionine</keyword>
<dbReference type="Pfam" id="PF04055">
    <property type="entry name" value="Radical_SAM"/>
    <property type="match status" value="1"/>
</dbReference>
<dbReference type="SFLD" id="SFLDG01123">
    <property type="entry name" value="methyltransferase_(Class_B)"/>
    <property type="match status" value="1"/>
</dbReference>
<dbReference type="PROSITE" id="PS51918">
    <property type="entry name" value="RADICAL_SAM"/>
    <property type="match status" value="1"/>
</dbReference>
<dbReference type="InterPro" id="IPR007197">
    <property type="entry name" value="rSAM"/>
</dbReference>
<dbReference type="Gene3D" id="3.80.30.20">
    <property type="entry name" value="tm_1862 like domain"/>
    <property type="match status" value="1"/>
</dbReference>
<dbReference type="RefSeq" id="WP_070371437.1">
    <property type="nucleotide sequence ID" value="NZ_LKEU01000031.1"/>
</dbReference>
<dbReference type="CDD" id="cd02068">
    <property type="entry name" value="radical_SAM_B12_BD"/>
    <property type="match status" value="1"/>
</dbReference>
<dbReference type="InterPro" id="IPR025288">
    <property type="entry name" value="DUF4080"/>
</dbReference>
<evidence type="ECO:0000259" key="7">
    <source>
        <dbReference type="PROSITE" id="PS51918"/>
    </source>
</evidence>
<dbReference type="GO" id="GO:0031419">
    <property type="term" value="F:cobalamin binding"/>
    <property type="evidence" value="ECO:0007669"/>
    <property type="project" value="InterPro"/>
</dbReference>
<protein>
    <submittedName>
        <fullName evidence="8">tRNA-2-methylthio-N(6)-dimethylallyladenosine synthase</fullName>
        <ecNumber evidence="8">2.8.4.3</ecNumber>
    </submittedName>
</protein>
<keyword evidence="8" id="KW-0808">Transferase</keyword>
<dbReference type="InterPro" id="IPR034466">
    <property type="entry name" value="Methyltransferase_Class_B"/>
</dbReference>
<evidence type="ECO:0000256" key="2">
    <source>
        <dbReference type="ARBA" id="ARBA00022691"/>
    </source>
</evidence>
<evidence type="ECO:0000256" key="5">
    <source>
        <dbReference type="ARBA" id="ARBA00023014"/>
    </source>
</evidence>
<dbReference type="Pfam" id="PF02310">
    <property type="entry name" value="B12-binding"/>
    <property type="match status" value="1"/>
</dbReference>
<dbReference type="InterPro" id="IPR006638">
    <property type="entry name" value="Elp3/MiaA/NifB-like_rSAM"/>
</dbReference>
<dbReference type="GO" id="GO:0051539">
    <property type="term" value="F:4 iron, 4 sulfur cluster binding"/>
    <property type="evidence" value="ECO:0007669"/>
    <property type="project" value="UniProtKB-KW"/>
</dbReference>
<dbReference type="Pfam" id="PF13311">
    <property type="entry name" value="DUF4080"/>
    <property type="match status" value="1"/>
</dbReference>
<dbReference type="PROSITE" id="PS51332">
    <property type="entry name" value="B12_BINDING"/>
    <property type="match status" value="1"/>
</dbReference>
<dbReference type="OrthoDB" id="9801424at2"/>
<keyword evidence="3" id="KW-0479">Metal-binding</keyword>
<keyword evidence="4" id="KW-0408">Iron</keyword>
<evidence type="ECO:0000313" key="9">
    <source>
        <dbReference type="Proteomes" id="UP000176244"/>
    </source>
</evidence>
<proteinExistence type="predicted"/>
<evidence type="ECO:0000256" key="4">
    <source>
        <dbReference type="ARBA" id="ARBA00023004"/>
    </source>
</evidence>
<dbReference type="STRING" id="52694.ACWI_21450"/>
<dbReference type="SUPFAM" id="SSF52242">
    <property type="entry name" value="Cobalamin (vitamin B12)-binding domain"/>
    <property type="match status" value="1"/>
</dbReference>
<dbReference type="EC" id="2.8.4.3" evidence="8"/>
<evidence type="ECO:0000256" key="1">
    <source>
        <dbReference type="ARBA" id="ARBA00001966"/>
    </source>
</evidence>
<organism evidence="8 9">
    <name type="scientific">Acetobacterium wieringae</name>
    <dbReference type="NCBI Taxonomy" id="52694"/>
    <lineage>
        <taxon>Bacteria</taxon>
        <taxon>Bacillati</taxon>
        <taxon>Bacillota</taxon>
        <taxon>Clostridia</taxon>
        <taxon>Eubacteriales</taxon>
        <taxon>Eubacteriaceae</taxon>
        <taxon>Acetobacterium</taxon>
    </lineage>
</organism>
<dbReference type="PANTHER" id="PTHR43409:SF16">
    <property type="entry name" value="SLR0320 PROTEIN"/>
    <property type="match status" value="1"/>
</dbReference>
<evidence type="ECO:0000313" key="8">
    <source>
        <dbReference type="EMBL" id="OFV70364.1"/>
    </source>
</evidence>
<accession>A0A1F2PHA9</accession>
<comment type="caution">
    <text evidence="8">The sequence shown here is derived from an EMBL/GenBank/DDBJ whole genome shotgun (WGS) entry which is preliminary data.</text>
</comment>
<sequence length="570" mass="64887">MKDLVLVAINAKYIHTNLGVRSLKAQLPNFDVEIVEMSINDPFHRIVKLLLDQNTRRIGFSCYIWNMEMVVKLAEVIKKAKPQVEIIFGGPEVSFDGVALLKAYLFCDRIIQGEGEAKLKALLESGNYHEGLNKIPGLCYRSSAGHVVENPDTEAVPLSQLVFPYSNVDMASLKHKIIYYETMRGCPFCCSYCLSSAKQGLNLLGLDRVFAELDFFIAVGVKQVKLVDRTFNCDVGRAKRIFAHLIKRGGPTNFHFEMTGDLIDNEMINLLKTAPSGLIQFEIGVQSTAPETLAAIGRKISVTRTGDHVKKLLMPQNIHIHLDLIAGLPFENYDSFKESFNHVIALAPDMLQVGFLKCLKGTRIRSEALIHQYQYASFPPYEIISNKYISAEELSQLRQIEVLVDRYYNSGDFKQSMNYIFADKIFLTPFDFFEAFSCHWEDQGYYDVGKSKEQLFAILHEFFRDHKKVDQIGECLRYDWLTQGNFRMPMGMCDQTPDKEWIFEFLKEPQNIEKYLSDFIDQAPKKIYTQVKFQYFSAAFLSRLSGAPLSTAEQTGLVVFSATGSHIVVE</sequence>
<dbReference type="InterPro" id="IPR023404">
    <property type="entry name" value="rSAM_horseshoe"/>
</dbReference>
<gene>
    <name evidence="8" type="primary">miaB_1</name>
    <name evidence="8" type="ORF">ACWI_21450</name>
</gene>
<evidence type="ECO:0000259" key="6">
    <source>
        <dbReference type="PROSITE" id="PS51332"/>
    </source>
</evidence>
<dbReference type="GO" id="GO:0005829">
    <property type="term" value="C:cytosol"/>
    <property type="evidence" value="ECO:0007669"/>
    <property type="project" value="TreeGrafter"/>
</dbReference>
<dbReference type="GO" id="GO:0035597">
    <property type="term" value="F:tRNA-2-methylthio-N(6)-dimethylallyladenosine(37) synthase activity"/>
    <property type="evidence" value="ECO:0007669"/>
    <property type="project" value="UniProtKB-EC"/>
</dbReference>
<dbReference type="InterPro" id="IPR058240">
    <property type="entry name" value="rSAM_sf"/>
</dbReference>